<feature type="compositionally biased region" description="Low complexity" evidence="7">
    <location>
        <begin position="358"/>
        <end position="373"/>
    </location>
</feature>
<dbReference type="EMBL" id="BTGU01000013">
    <property type="protein sequence ID" value="GMN41914.1"/>
    <property type="molecule type" value="Genomic_DNA"/>
</dbReference>
<evidence type="ECO:0000256" key="1">
    <source>
        <dbReference type="ARBA" id="ARBA00004123"/>
    </source>
</evidence>
<protein>
    <recommendedName>
        <fullName evidence="8">AP2/ERF domain-containing protein</fullName>
    </recommendedName>
</protein>
<dbReference type="CDD" id="cd00018">
    <property type="entry name" value="AP2"/>
    <property type="match status" value="1"/>
</dbReference>
<keyword evidence="4" id="KW-0804">Transcription</keyword>
<dbReference type="PANTHER" id="PTHR31194">
    <property type="entry name" value="SHN SHINE , DNA BINDING / TRANSCRIPTION FACTOR"/>
    <property type="match status" value="1"/>
</dbReference>
<evidence type="ECO:0000256" key="5">
    <source>
        <dbReference type="ARBA" id="ARBA00023242"/>
    </source>
</evidence>
<keyword evidence="5" id="KW-0539">Nucleus</keyword>
<evidence type="ECO:0000256" key="6">
    <source>
        <dbReference type="ARBA" id="ARBA00024343"/>
    </source>
</evidence>
<dbReference type="Pfam" id="PF00847">
    <property type="entry name" value="AP2"/>
    <property type="match status" value="1"/>
</dbReference>
<evidence type="ECO:0000256" key="3">
    <source>
        <dbReference type="ARBA" id="ARBA00023125"/>
    </source>
</evidence>
<accession>A0AA87ZXP9</accession>
<feature type="compositionally biased region" description="Polar residues" evidence="7">
    <location>
        <begin position="344"/>
        <end position="357"/>
    </location>
</feature>
<feature type="region of interest" description="Disordered" evidence="7">
    <location>
        <begin position="333"/>
        <end position="392"/>
    </location>
</feature>
<evidence type="ECO:0000256" key="2">
    <source>
        <dbReference type="ARBA" id="ARBA00023015"/>
    </source>
</evidence>
<dbReference type="SUPFAM" id="SSF54171">
    <property type="entry name" value="DNA-binding domain"/>
    <property type="match status" value="1"/>
</dbReference>
<proteinExistence type="inferred from homology"/>
<dbReference type="AlphaFoldDB" id="A0AA87ZXP9"/>
<dbReference type="Gene3D" id="3.30.730.10">
    <property type="entry name" value="AP2/ERF domain"/>
    <property type="match status" value="1"/>
</dbReference>
<feature type="domain" description="AP2/ERF" evidence="8">
    <location>
        <begin position="46"/>
        <end position="103"/>
    </location>
</feature>
<dbReference type="InterPro" id="IPR050913">
    <property type="entry name" value="AP2/ERF_ERF"/>
</dbReference>
<reference evidence="9" key="1">
    <citation type="submission" date="2023-07" db="EMBL/GenBank/DDBJ databases">
        <title>draft genome sequence of fig (Ficus carica).</title>
        <authorList>
            <person name="Takahashi T."/>
            <person name="Nishimura K."/>
        </authorList>
    </citation>
    <scope>NUCLEOTIDE SEQUENCE</scope>
</reference>
<organism evidence="9 10">
    <name type="scientific">Ficus carica</name>
    <name type="common">Common fig</name>
    <dbReference type="NCBI Taxonomy" id="3494"/>
    <lineage>
        <taxon>Eukaryota</taxon>
        <taxon>Viridiplantae</taxon>
        <taxon>Streptophyta</taxon>
        <taxon>Embryophyta</taxon>
        <taxon>Tracheophyta</taxon>
        <taxon>Spermatophyta</taxon>
        <taxon>Magnoliopsida</taxon>
        <taxon>eudicotyledons</taxon>
        <taxon>Gunneridae</taxon>
        <taxon>Pentapetalae</taxon>
        <taxon>rosids</taxon>
        <taxon>fabids</taxon>
        <taxon>Rosales</taxon>
        <taxon>Moraceae</taxon>
        <taxon>Ficeae</taxon>
        <taxon>Ficus</taxon>
    </lineage>
</organism>
<dbReference type="PANTHER" id="PTHR31194:SF197">
    <property type="entry name" value="OS12G0582900 PROTEIN"/>
    <property type="match status" value="1"/>
</dbReference>
<evidence type="ECO:0000256" key="4">
    <source>
        <dbReference type="ARBA" id="ARBA00023163"/>
    </source>
</evidence>
<dbReference type="InterPro" id="IPR036955">
    <property type="entry name" value="AP2/ERF_dom_sf"/>
</dbReference>
<dbReference type="GO" id="GO:0009877">
    <property type="term" value="P:nodulation"/>
    <property type="evidence" value="ECO:0007669"/>
    <property type="project" value="UniProtKB-ARBA"/>
</dbReference>
<dbReference type="SMART" id="SM00380">
    <property type="entry name" value="AP2"/>
    <property type="match status" value="1"/>
</dbReference>
<dbReference type="FunFam" id="3.30.730.10:FF:000005">
    <property type="entry name" value="ethylene-responsive transcription factor RAP2-11"/>
    <property type="match status" value="1"/>
</dbReference>
<evidence type="ECO:0000313" key="9">
    <source>
        <dbReference type="EMBL" id="GMN41914.1"/>
    </source>
</evidence>
<dbReference type="InterPro" id="IPR001471">
    <property type="entry name" value="AP2/ERF_dom"/>
</dbReference>
<keyword evidence="2" id="KW-0805">Transcription regulation</keyword>
<name>A0AA87ZXP9_FICCA</name>
<evidence type="ECO:0000259" key="8">
    <source>
        <dbReference type="PROSITE" id="PS51032"/>
    </source>
</evidence>
<comment type="similarity">
    <text evidence="6">Belongs to the AP2/ERF transcription factor family. ERF subfamily.</text>
</comment>
<evidence type="ECO:0000256" key="7">
    <source>
        <dbReference type="SAM" id="MobiDB-lite"/>
    </source>
</evidence>
<evidence type="ECO:0000313" key="10">
    <source>
        <dbReference type="Proteomes" id="UP001187192"/>
    </source>
</evidence>
<dbReference type="InterPro" id="IPR016177">
    <property type="entry name" value="DNA-bd_dom_sf"/>
</dbReference>
<gene>
    <name evidence="9" type="ORF">TIFTF001_011134</name>
</gene>
<keyword evidence="3" id="KW-0238">DNA-binding</keyword>
<dbReference type="Proteomes" id="UP001187192">
    <property type="component" value="Unassembled WGS sequence"/>
</dbReference>
<dbReference type="GO" id="GO:0003677">
    <property type="term" value="F:DNA binding"/>
    <property type="evidence" value="ECO:0007669"/>
    <property type="project" value="UniProtKB-KW"/>
</dbReference>
<feature type="compositionally biased region" description="Polar residues" evidence="7">
    <location>
        <begin position="18"/>
        <end position="36"/>
    </location>
</feature>
<feature type="region of interest" description="Disordered" evidence="7">
    <location>
        <begin position="1"/>
        <end position="48"/>
    </location>
</feature>
<dbReference type="PRINTS" id="PR00367">
    <property type="entry name" value="ETHRSPELEMNT"/>
</dbReference>
<dbReference type="PROSITE" id="PS51032">
    <property type="entry name" value="AP2_ERF"/>
    <property type="match status" value="1"/>
</dbReference>
<keyword evidence="10" id="KW-1185">Reference proteome</keyword>
<sequence length="392" mass="44220">MGRKRKGSDQDEEEKASSTEIGSMGLSQTMEGTSAALSEARGARKRYVGVRQRPSGRWVAEIKDTIQKIRVWLGTYDTAEDAARAYDEAALLLRGANTRTNFWPCSPSSHNSKPALPSRISNLLLLRLKARNNMTRAPMAFPLPVAHHQQHQAPEVKEDGTLFDDFFNVLQFCNMSEDNENVHNHNSHDVTISDHVSENFDQWSCLETEDHGSSVGKLIGFDGNCNKHFEADKEEELGLMEVVDLRFVDTLESSSTSSSYFCSFDQIAEEMAEPMYRQENYDEDEQSMIGEAMKRMEYERKFSASLYAFNGISECLRKIDGEKLCKIDSNFDEENKDNKKETSQEQAGTRKSPTEMESLSSSSSSYSVSSVSSDLGCDRHLRSSLDFSPIYF</sequence>
<comment type="subcellular location">
    <subcellularLocation>
        <location evidence="1">Nucleus</location>
    </subcellularLocation>
</comment>
<dbReference type="GO" id="GO:0005634">
    <property type="term" value="C:nucleus"/>
    <property type="evidence" value="ECO:0007669"/>
    <property type="project" value="UniProtKB-SubCell"/>
</dbReference>
<dbReference type="GO" id="GO:0003700">
    <property type="term" value="F:DNA-binding transcription factor activity"/>
    <property type="evidence" value="ECO:0007669"/>
    <property type="project" value="InterPro"/>
</dbReference>
<comment type="caution">
    <text evidence="9">The sequence shown here is derived from an EMBL/GenBank/DDBJ whole genome shotgun (WGS) entry which is preliminary data.</text>
</comment>